<reference evidence="2" key="2">
    <citation type="submission" date="2023-06" db="EMBL/GenBank/DDBJ databases">
        <authorList>
            <person name="Ma L."/>
            <person name="Liu K.-W."/>
            <person name="Li Z."/>
            <person name="Hsiao Y.-Y."/>
            <person name="Qi Y."/>
            <person name="Fu T."/>
            <person name="Tang G."/>
            <person name="Zhang D."/>
            <person name="Sun W.-H."/>
            <person name="Liu D.-K."/>
            <person name="Li Y."/>
            <person name="Chen G.-Z."/>
            <person name="Liu X.-D."/>
            <person name="Liao X.-Y."/>
            <person name="Jiang Y.-T."/>
            <person name="Yu X."/>
            <person name="Hao Y."/>
            <person name="Huang J."/>
            <person name="Zhao X.-W."/>
            <person name="Ke S."/>
            <person name="Chen Y.-Y."/>
            <person name="Wu W.-L."/>
            <person name="Hsu J.-L."/>
            <person name="Lin Y.-F."/>
            <person name="Huang M.-D."/>
            <person name="Li C.-Y."/>
            <person name="Huang L."/>
            <person name="Wang Z.-W."/>
            <person name="Zhao X."/>
            <person name="Zhong W.-Y."/>
            <person name="Peng D.-H."/>
            <person name="Ahmad S."/>
            <person name="Lan S."/>
            <person name="Zhang J.-S."/>
            <person name="Tsai W.-C."/>
            <person name="Van De Peer Y."/>
            <person name="Liu Z.-J."/>
        </authorList>
    </citation>
    <scope>NUCLEOTIDE SEQUENCE</scope>
    <source>
        <strain evidence="2">CP</strain>
        <tissue evidence="2">Leaves</tissue>
    </source>
</reference>
<evidence type="ECO:0000313" key="3">
    <source>
        <dbReference type="Proteomes" id="UP001180020"/>
    </source>
</evidence>
<accession>A0AAV9EGP2</accession>
<comment type="caution">
    <text evidence="2">The sequence shown here is derived from an EMBL/GenBank/DDBJ whole genome shotgun (WGS) entry which is preliminary data.</text>
</comment>
<reference evidence="2" key="1">
    <citation type="journal article" date="2023" name="Nat. Commun.">
        <title>Diploid and tetraploid genomes of Acorus and the evolution of monocots.</title>
        <authorList>
            <person name="Ma L."/>
            <person name="Liu K.W."/>
            <person name="Li Z."/>
            <person name="Hsiao Y.Y."/>
            <person name="Qi Y."/>
            <person name="Fu T."/>
            <person name="Tang G.D."/>
            <person name="Zhang D."/>
            <person name="Sun W.H."/>
            <person name="Liu D.K."/>
            <person name="Li Y."/>
            <person name="Chen G.Z."/>
            <person name="Liu X.D."/>
            <person name="Liao X.Y."/>
            <person name="Jiang Y.T."/>
            <person name="Yu X."/>
            <person name="Hao Y."/>
            <person name="Huang J."/>
            <person name="Zhao X.W."/>
            <person name="Ke S."/>
            <person name="Chen Y.Y."/>
            <person name="Wu W.L."/>
            <person name="Hsu J.L."/>
            <person name="Lin Y.F."/>
            <person name="Huang M.D."/>
            <person name="Li C.Y."/>
            <person name="Huang L."/>
            <person name="Wang Z.W."/>
            <person name="Zhao X."/>
            <person name="Zhong W.Y."/>
            <person name="Peng D.H."/>
            <person name="Ahmad S."/>
            <person name="Lan S."/>
            <person name="Zhang J.S."/>
            <person name="Tsai W.C."/>
            <person name="Van de Peer Y."/>
            <person name="Liu Z.J."/>
        </authorList>
    </citation>
    <scope>NUCLEOTIDE SEQUENCE</scope>
    <source>
        <strain evidence="2">CP</strain>
    </source>
</reference>
<proteinExistence type="predicted"/>
<dbReference type="Proteomes" id="UP001180020">
    <property type="component" value="Unassembled WGS sequence"/>
</dbReference>
<protein>
    <submittedName>
        <fullName evidence="2">Uncharacterized protein</fullName>
    </submittedName>
</protein>
<sequence>MVMHRQSIGSPASKHHHQQQLLQINGDIDRKTRPSSADSGDGTDEEEIKAEKIARSTPARVE</sequence>
<keyword evidence="3" id="KW-1185">Reference proteome</keyword>
<organism evidence="2 3">
    <name type="scientific">Acorus calamus</name>
    <name type="common">Sweet flag</name>
    <dbReference type="NCBI Taxonomy" id="4465"/>
    <lineage>
        <taxon>Eukaryota</taxon>
        <taxon>Viridiplantae</taxon>
        <taxon>Streptophyta</taxon>
        <taxon>Embryophyta</taxon>
        <taxon>Tracheophyta</taxon>
        <taxon>Spermatophyta</taxon>
        <taxon>Magnoliopsida</taxon>
        <taxon>Liliopsida</taxon>
        <taxon>Acoraceae</taxon>
        <taxon>Acorus</taxon>
    </lineage>
</organism>
<evidence type="ECO:0000313" key="2">
    <source>
        <dbReference type="EMBL" id="KAK1311528.1"/>
    </source>
</evidence>
<evidence type="ECO:0000256" key="1">
    <source>
        <dbReference type="SAM" id="MobiDB-lite"/>
    </source>
</evidence>
<dbReference type="AlphaFoldDB" id="A0AAV9EGP2"/>
<dbReference type="EMBL" id="JAUJYO010000008">
    <property type="protein sequence ID" value="KAK1311528.1"/>
    <property type="molecule type" value="Genomic_DNA"/>
</dbReference>
<feature type="region of interest" description="Disordered" evidence="1">
    <location>
        <begin position="1"/>
        <end position="62"/>
    </location>
</feature>
<name>A0AAV9EGP2_ACOCL</name>
<gene>
    <name evidence="2" type="ORF">QJS10_CPA08g00790</name>
</gene>